<keyword evidence="2" id="KW-1185">Reference proteome</keyword>
<protein>
    <submittedName>
        <fullName evidence="1">DUF6586 family protein</fullName>
    </submittedName>
</protein>
<accession>A0ABV4P1X2</accession>
<organism evidence="1 2">
    <name type="scientific">Microbulbifer epialgicus</name>
    <dbReference type="NCBI Taxonomy" id="393907"/>
    <lineage>
        <taxon>Bacteria</taxon>
        <taxon>Pseudomonadati</taxon>
        <taxon>Pseudomonadota</taxon>
        <taxon>Gammaproteobacteria</taxon>
        <taxon>Cellvibrionales</taxon>
        <taxon>Microbulbiferaceae</taxon>
        <taxon>Microbulbifer</taxon>
    </lineage>
</organism>
<comment type="caution">
    <text evidence="1">The sequence shown here is derived from an EMBL/GenBank/DDBJ whole genome shotgun (WGS) entry which is preliminary data.</text>
</comment>
<proteinExistence type="predicted"/>
<dbReference type="Pfam" id="PF20227">
    <property type="entry name" value="DUF6586"/>
    <property type="match status" value="1"/>
</dbReference>
<dbReference type="Proteomes" id="UP001569428">
    <property type="component" value="Unassembled WGS sequence"/>
</dbReference>
<dbReference type="EMBL" id="JBGMEK010000030">
    <property type="protein sequence ID" value="MFA0811974.1"/>
    <property type="molecule type" value="Genomic_DNA"/>
</dbReference>
<dbReference type="InterPro" id="IPR046493">
    <property type="entry name" value="DUF6586"/>
</dbReference>
<evidence type="ECO:0000313" key="2">
    <source>
        <dbReference type="Proteomes" id="UP001569428"/>
    </source>
</evidence>
<evidence type="ECO:0000313" key="1">
    <source>
        <dbReference type="EMBL" id="MFA0811974.1"/>
    </source>
</evidence>
<reference evidence="1 2" key="1">
    <citation type="submission" date="2024-08" db="EMBL/GenBank/DDBJ databases">
        <authorList>
            <person name="Ishaq N."/>
        </authorList>
    </citation>
    <scope>NUCLEOTIDE SEQUENCE [LARGE SCALE GENOMIC DNA]</scope>
    <source>
        <strain evidence="1 2">DSM 18651</strain>
    </source>
</reference>
<gene>
    <name evidence="1" type="ORF">ACCI49_13720</name>
</gene>
<dbReference type="RefSeq" id="WP_371839583.1">
    <property type="nucleotide sequence ID" value="NZ_JBGMEK010000030.1"/>
</dbReference>
<sequence>MSNPYTGQVASALRKAQLLLQMTCETPLQRTALEEGVILQLWKAYKAFLAELSHQLQLDIEPESLQIIADSLEAQGRASNEVKELQQLGSESDTWLSQLLLIWSRLLSLSPSPEPIRKGANLIPLHNVASPVPLVVSAEVLQEWHAALSELVHRQRANLEEC</sequence>
<name>A0ABV4P1X2_9GAMM</name>